<keyword evidence="8 18" id="KW-0436">Ligase</keyword>
<dbReference type="EMBL" id="PFAH01000002">
    <property type="protein sequence ID" value="PIR98134.1"/>
    <property type="molecule type" value="Genomic_DNA"/>
</dbReference>
<evidence type="ECO:0000256" key="1">
    <source>
        <dbReference type="ARBA" id="ARBA00003314"/>
    </source>
</evidence>
<keyword evidence="11 16" id="KW-0694">RNA-binding</keyword>
<dbReference type="GO" id="GO:0005737">
    <property type="term" value="C:cytoplasm"/>
    <property type="evidence" value="ECO:0007669"/>
    <property type="project" value="UniProtKB-SubCell"/>
</dbReference>
<dbReference type="Gene3D" id="2.40.50.140">
    <property type="entry name" value="Nucleic acid-binding proteins"/>
    <property type="match status" value="1"/>
</dbReference>
<comment type="caution">
    <text evidence="18">The sequence shown here is derived from an EMBL/GenBank/DDBJ whole genome shotgun (WGS) entry which is preliminary data.</text>
</comment>
<evidence type="ECO:0000256" key="5">
    <source>
        <dbReference type="ARBA" id="ARBA00018753"/>
    </source>
</evidence>
<evidence type="ECO:0000256" key="4">
    <source>
        <dbReference type="ARBA" id="ARBA00012838"/>
    </source>
</evidence>
<evidence type="ECO:0000313" key="19">
    <source>
        <dbReference type="Proteomes" id="UP000231466"/>
    </source>
</evidence>
<dbReference type="InterPro" id="IPR051270">
    <property type="entry name" value="Tyrosine-tRNA_ligase_regulator"/>
</dbReference>
<feature type="domain" description="TRNA-binding" evidence="17">
    <location>
        <begin position="8"/>
        <end position="109"/>
    </location>
</feature>
<comment type="catalytic activity">
    <reaction evidence="15">
        <text>tRNA(Met) + L-methionine + ATP = L-methionyl-tRNA(Met) + AMP + diphosphate</text>
        <dbReference type="Rhea" id="RHEA:13481"/>
        <dbReference type="Rhea" id="RHEA-COMP:9667"/>
        <dbReference type="Rhea" id="RHEA-COMP:9698"/>
        <dbReference type="ChEBI" id="CHEBI:30616"/>
        <dbReference type="ChEBI" id="CHEBI:33019"/>
        <dbReference type="ChEBI" id="CHEBI:57844"/>
        <dbReference type="ChEBI" id="CHEBI:78442"/>
        <dbReference type="ChEBI" id="CHEBI:78530"/>
        <dbReference type="ChEBI" id="CHEBI:456215"/>
        <dbReference type="EC" id="6.1.1.10"/>
    </reaction>
</comment>
<dbReference type="EC" id="6.1.1.10" evidence="4"/>
<dbReference type="FunFam" id="2.40.50.140:FF:000042">
    <property type="entry name" value="Methionine--tRNA ligase"/>
    <property type="match status" value="1"/>
</dbReference>
<evidence type="ECO:0000256" key="11">
    <source>
        <dbReference type="ARBA" id="ARBA00022884"/>
    </source>
</evidence>
<proteinExistence type="predicted"/>
<gene>
    <name evidence="18" type="ORF">COT89_00240</name>
</gene>
<dbReference type="Proteomes" id="UP000231466">
    <property type="component" value="Unassembled WGS sequence"/>
</dbReference>
<evidence type="ECO:0000256" key="16">
    <source>
        <dbReference type="PROSITE-ProRule" id="PRU00209"/>
    </source>
</evidence>
<evidence type="ECO:0000256" key="10">
    <source>
        <dbReference type="ARBA" id="ARBA00022840"/>
    </source>
</evidence>
<evidence type="ECO:0000256" key="9">
    <source>
        <dbReference type="ARBA" id="ARBA00022741"/>
    </source>
</evidence>
<dbReference type="GO" id="GO:0006412">
    <property type="term" value="P:translation"/>
    <property type="evidence" value="ECO:0007669"/>
    <property type="project" value="UniProtKB-KW"/>
</dbReference>
<dbReference type="InterPro" id="IPR002547">
    <property type="entry name" value="tRNA-bd_dom"/>
</dbReference>
<sequence>MEEIPFSDFKKLDIRIGKVISAEKVENTDKLVKLVFDMGDHERQVVAGIAEIVEDPAELIGKEMPVLINLKPRMLKGEESNGMILAVNVDGRPTLMSPEKQVPPGSPIT</sequence>
<evidence type="ECO:0000256" key="3">
    <source>
        <dbReference type="ARBA" id="ARBA00011738"/>
    </source>
</evidence>
<dbReference type="InterPro" id="IPR012340">
    <property type="entry name" value="NA-bd_OB-fold"/>
</dbReference>
<dbReference type="GO" id="GO:0004825">
    <property type="term" value="F:methionine-tRNA ligase activity"/>
    <property type="evidence" value="ECO:0007669"/>
    <property type="project" value="UniProtKB-EC"/>
</dbReference>
<comment type="subunit">
    <text evidence="3">Homodimer.</text>
</comment>
<keyword evidence="9" id="KW-0547">Nucleotide-binding</keyword>
<comment type="subcellular location">
    <subcellularLocation>
        <location evidence="2">Cytoplasm</location>
    </subcellularLocation>
</comment>
<evidence type="ECO:0000256" key="13">
    <source>
        <dbReference type="ARBA" id="ARBA00023146"/>
    </source>
</evidence>
<dbReference type="GO" id="GO:0005524">
    <property type="term" value="F:ATP binding"/>
    <property type="evidence" value="ECO:0007669"/>
    <property type="project" value="UniProtKB-KW"/>
</dbReference>
<evidence type="ECO:0000256" key="2">
    <source>
        <dbReference type="ARBA" id="ARBA00004496"/>
    </source>
</evidence>
<keyword evidence="12" id="KW-0648">Protein biosynthesis</keyword>
<organism evidence="18 19">
    <name type="scientific">Candidatus Colwellbacteria bacterium CG10_big_fil_rev_8_21_14_0_10_42_22</name>
    <dbReference type="NCBI Taxonomy" id="1974540"/>
    <lineage>
        <taxon>Bacteria</taxon>
        <taxon>Candidatus Colwelliibacteriota</taxon>
    </lineage>
</organism>
<dbReference type="PANTHER" id="PTHR11586">
    <property type="entry name" value="TRNA-AMINOACYLATION COFACTOR ARC1 FAMILY MEMBER"/>
    <property type="match status" value="1"/>
</dbReference>
<comment type="function">
    <text evidence="1">Is required not only for elongation of protein synthesis but also for the initiation of all mRNA translation through initiator tRNA(fMet) aminoacylation.</text>
</comment>
<evidence type="ECO:0000256" key="8">
    <source>
        <dbReference type="ARBA" id="ARBA00022598"/>
    </source>
</evidence>
<dbReference type="Pfam" id="PF01588">
    <property type="entry name" value="tRNA_bind"/>
    <property type="match status" value="1"/>
</dbReference>
<protein>
    <recommendedName>
        <fullName evidence="5">Methionine--tRNA ligase</fullName>
        <ecNumber evidence="4">6.1.1.10</ecNumber>
    </recommendedName>
    <alternativeName>
        <fullName evidence="14">Methionyl-tRNA synthetase</fullName>
    </alternativeName>
</protein>
<evidence type="ECO:0000256" key="7">
    <source>
        <dbReference type="ARBA" id="ARBA00022555"/>
    </source>
</evidence>
<dbReference type="SUPFAM" id="SSF50249">
    <property type="entry name" value="Nucleic acid-binding proteins"/>
    <property type="match status" value="1"/>
</dbReference>
<reference evidence="19" key="1">
    <citation type="submission" date="2017-09" db="EMBL/GenBank/DDBJ databases">
        <title>Depth-based differentiation of microbial function through sediment-hosted aquifers and enrichment of novel symbionts in the deep terrestrial subsurface.</title>
        <authorList>
            <person name="Probst A.J."/>
            <person name="Ladd B."/>
            <person name="Jarett J.K."/>
            <person name="Geller-Mcgrath D.E."/>
            <person name="Sieber C.M.K."/>
            <person name="Emerson J.B."/>
            <person name="Anantharaman K."/>
            <person name="Thomas B.C."/>
            <person name="Malmstrom R."/>
            <person name="Stieglmeier M."/>
            <person name="Klingl A."/>
            <person name="Woyke T."/>
            <person name="Ryan C.M."/>
            <person name="Banfield J.F."/>
        </authorList>
    </citation>
    <scope>NUCLEOTIDE SEQUENCE [LARGE SCALE GENOMIC DNA]</scope>
</reference>
<accession>A0A2H0VG95</accession>
<evidence type="ECO:0000256" key="6">
    <source>
        <dbReference type="ARBA" id="ARBA00022490"/>
    </source>
</evidence>
<dbReference type="AlphaFoldDB" id="A0A2H0VG95"/>
<keyword evidence="10" id="KW-0067">ATP-binding</keyword>
<evidence type="ECO:0000256" key="12">
    <source>
        <dbReference type="ARBA" id="ARBA00022917"/>
    </source>
</evidence>
<keyword evidence="13" id="KW-0030">Aminoacyl-tRNA synthetase</keyword>
<keyword evidence="7 16" id="KW-0820">tRNA-binding</keyword>
<keyword evidence="6" id="KW-0963">Cytoplasm</keyword>
<dbReference type="PANTHER" id="PTHR11586:SF37">
    <property type="entry name" value="TRNA-BINDING DOMAIN-CONTAINING PROTEIN"/>
    <property type="match status" value="1"/>
</dbReference>
<name>A0A2H0VG95_9BACT</name>
<evidence type="ECO:0000256" key="14">
    <source>
        <dbReference type="ARBA" id="ARBA00030904"/>
    </source>
</evidence>
<evidence type="ECO:0000256" key="15">
    <source>
        <dbReference type="ARBA" id="ARBA00047364"/>
    </source>
</evidence>
<evidence type="ECO:0000259" key="17">
    <source>
        <dbReference type="PROSITE" id="PS50886"/>
    </source>
</evidence>
<dbReference type="GO" id="GO:0000049">
    <property type="term" value="F:tRNA binding"/>
    <property type="evidence" value="ECO:0007669"/>
    <property type="project" value="UniProtKB-UniRule"/>
</dbReference>
<evidence type="ECO:0000313" key="18">
    <source>
        <dbReference type="EMBL" id="PIR98134.1"/>
    </source>
</evidence>
<dbReference type="PROSITE" id="PS50886">
    <property type="entry name" value="TRBD"/>
    <property type="match status" value="1"/>
</dbReference>